<dbReference type="Gene3D" id="3.40.50.2000">
    <property type="entry name" value="Glycogen Phosphorylase B"/>
    <property type="match status" value="1"/>
</dbReference>
<accession>A0A0G0T6A1</accession>
<dbReference type="GO" id="GO:0006487">
    <property type="term" value="P:protein N-linked glycosylation"/>
    <property type="evidence" value="ECO:0007669"/>
    <property type="project" value="TreeGrafter"/>
</dbReference>
<sequence>MRAAIYNPYLDSLGGGERYTMAFVDVLVKQGYVVDVEWRDMEIREKLEKRFGKNFSKVNFVTDIKRGDGYDLCFWVSDGSIPTLRARRNLLHFQVPFHHVGGASLINKMKLFRIERIICNSNFTKNVIDREYGVEGIVVYPPIDVVKIKPKRKENIILSMGRFSELKQSKHQDILVQAFKELVNGGLSEWKLVLAGGVEVGATELVRRLKKASDGYPIEIVESPSFDYVVDLYGKSRIFWTASGYGENEEKNPEKVEHFGMAVIEAMAGGEICLAYNAGGHKETVNNGVNGYLWEIVPELLKKTKAVLENSKDARQIGRKALEASKLYSEERFQREVLELLL</sequence>
<dbReference type="EMBL" id="LBZK01000026">
    <property type="protein sequence ID" value="KKR70231.1"/>
    <property type="molecule type" value="Genomic_DNA"/>
</dbReference>
<reference evidence="2 3" key="1">
    <citation type="journal article" date="2015" name="Nature">
        <title>rRNA introns, odd ribosomes, and small enigmatic genomes across a large radiation of phyla.</title>
        <authorList>
            <person name="Brown C.T."/>
            <person name="Hug L.A."/>
            <person name="Thomas B.C."/>
            <person name="Sharon I."/>
            <person name="Castelle C.J."/>
            <person name="Singh A."/>
            <person name="Wilkins M.J."/>
            <person name="Williams K.H."/>
            <person name="Banfield J.F."/>
        </authorList>
    </citation>
    <scope>NUCLEOTIDE SEQUENCE [LARGE SCALE GENOMIC DNA]</scope>
</reference>
<dbReference type="Proteomes" id="UP000034562">
    <property type="component" value="Unassembled WGS sequence"/>
</dbReference>
<dbReference type="InterPro" id="IPR001296">
    <property type="entry name" value="Glyco_trans_1"/>
</dbReference>
<dbReference type="STRING" id="1618563.UU12_C0026G0004"/>
<evidence type="ECO:0000313" key="2">
    <source>
        <dbReference type="EMBL" id="KKR70231.1"/>
    </source>
</evidence>
<dbReference type="CDD" id="cd03801">
    <property type="entry name" value="GT4_PimA-like"/>
    <property type="match status" value="1"/>
</dbReference>
<dbReference type="SUPFAM" id="SSF53756">
    <property type="entry name" value="UDP-Glycosyltransferase/glycogen phosphorylase"/>
    <property type="match status" value="1"/>
</dbReference>
<dbReference type="InterPro" id="IPR038013">
    <property type="entry name" value="ALG11"/>
</dbReference>
<name>A0A0G0T6A1_9BACT</name>
<feature type="domain" description="Glycosyl transferase family 1" evidence="1">
    <location>
        <begin position="148"/>
        <end position="321"/>
    </location>
</feature>
<organism evidence="2 3">
    <name type="scientific">Candidatus Woesebacteria bacterium GW2011_GWA2_40_7b</name>
    <dbReference type="NCBI Taxonomy" id="1618563"/>
    <lineage>
        <taxon>Bacteria</taxon>
        <taxon>Candidatus Woeseibacteriota</taxon>
    </lineage>
</organism>
<dbReference type="GO" id="GO:0004377">
    <property type="term" value="F:GDP-Man:Man(3)GlcNAc(2)-PP-Dol alpha-1,2-mannosyltransferase activity"/>
    <property type="evidence" value="ECO:0007669"/>
    <property type="project" value="InterPro"/>
</dbReference>
<evidence type="ECO:0000259" key="1">
    <source>
        <dbReference type="Pfam" id="PF00534"/>
    </source>
</evidence>
<dbReference type="GO" id="GO:0016020">
    <property type="term" value="C:membrane"/>
    <property type="evidence" value="ECO:0007669"/>
    <property type="project" value="TreeGrafter"/>
</dbReference>
<proteinExistence type="predicted"/>
<comment type="caution">
    <text evidence="2">The sequence shown here is derived from an EMBL/GenBank/DDBJ whole genome shotgun (WGS) entry which is preliminary data.</text>
</comment>
<gene>
    <name evidence="2" type="ORF">UU12_C0026G0004</name>
</gene>
<evidence type="ECO:0000313" key="3">
    <source>
        <dbReference type="Proteomes" id="UP000034562"/>
    </source>
</evidence>
<protein>
    <recommendedName>
        <fullName evidence="1">Glycosyl transferase family 1 domain-containing protein</fullName>
    </recommendedName>
</protein>
<dbReference type="PANTHER" id="PTHR45919">
    <property type="entry name" value="GDP-MAN:MAN(3)GLCNAC(2)-PP-DOL ALPHA-1,2-MANNOSYLTRANSFERASE"/>
    <property type="match status" value="1"/>
</dbReference>
<dbReference type="PANTHER" id="PTHR45919:SF1">
    <property type="entry name" value="GDP-MAN:MAN(3)GLCNAC(2)-PP-DOL ALPHA-1,2-MANNOSYLTRANSFERASE"/>
    <property type="match status" value="1"/>
</dbReference>
<dbReference type="AlphaFoldDB" id="A0A0G0T6A1"/>
<dbReference type="Pfam" id="PF00534">
    <property type="entry name" value="Glycos_transf_1"/>
    <property type="match status" value="1"/>
</dbReference>